<accession>A0ABP2ANX6</accession>
<dbReference type="SUPFAM" id="SSF53795">
    <property type="entry name" value="PEP carboxykinase-like"/>
    <property type="match status" value="1"/>
</dbReference>
<dbReference type="EMBL" id="CYZR01000001">
    <property type="protein sequence ID" value="CUN46477.1"/>
    <property type="molecule type" value="Genomic_DNA"/>
</dbReference>
<sequence length="582" mass="67381">MKSEFYLNNDKVTIDFTKKYCNSFETILDSYGFRNLIEEYLKKSKNRNTNNFKFLEASLKSSDIKYIVDNITSIFKLLIMMNVDEAISYNNNFRDILKDNKLFFNVIEDIYSFWRKLERYTLIHNNKIKDGIAAVSFTDANDKFSKLILKFYRRIEKNLLGDTPNVYRQLAAGGNACLMLSNVIWPIPNEYEALDDICFIDSISLEAPFITYPKKNKRDGVFKEIFYNPIKELSLNKDEWFCYPAKVGELLAYVYFHRDFLNHGISLCNLFELARIDECRGKRPDIIYLFGVEDGETDLETYFYDDKKNNIMLGYINYCDKMDYFGYMKKMILTLHNVIMIKNGHLPIHGAMVKVVLKDGKEANIVIVGDSGVGKSESLEAFRSLAEEHISDMTIVFDDMGVLKLDENNNILGYGTEIGAFVRLDDLDQGYAFKEIDRSIFMNPDKTNARLVMPVSNYSQIIKGYKVDILLYANNYSKIDENGKNITYFNKYMDAIKVFKDGCRIAKGTTTELGLVKSYFANPFGPEQRKEETNILIEKYFKIAFENKIKVGEIKTCLAIDGLEKEGPRRAALELFKVIEQL</sequence>
<keyword evidence="2" id="KW-1185">Reference proteome</keyword>
<proteinExistence type="predicted"/>
<protein>
    <recommendedName>
        <fullName evidence="3">Phosphoenolpyruvate carboxykinase</fullName>
    </recommendedName>
</protein>
<gene>
    <name evidence="1" type="ORF">ERS852473_00226</name>
</gene>
<evidence type="ECO:0000313" key="2">
    <source>
        <dbReference type="Proteomes" id="UP000095488"/>
    </source>
</evidence>
<dbReference type="Proteomes" id="UP000095488">
    <property type="component" value="Unassembled WGS sequence"/>
</dbReference>
<reference evidence="1 2" key="1">
    <citation type="submission" date="2015-09" db="EMBL/GenBank/DDBJ databases">
        <authorList>
            <consortium name="Pathogen Informatics"/>
            <person name="Wu L."/>
            <person name="Ma J."/>
        </authorList>
    </citation>
    <scope>NUCLEOTIDE SEQUENCE [LARGE SCALE GENOMIC DNA]</scope>
    <source>
        <strain evidence="1 2">2789STDY5834858</strain>
    </source>
</reference>
<name>A0ABP2ANX6_SARVE</name>
<dbReference type="RefSeq" id="WP_055257126.1">
    <property type="nucleotide sequence ID" value="NZ_CABIXL010000001.1"/>
</dbReference>
<organism evidence="1 2">
    <name type="scientific">Sarcina ventriculi</name>
    <name type="common">Clostridium ventriculi</name>
    <dbReference type="NCBI Taxonomy" id="1267"/>
    <lineage>
        <taxon>Bacteria</taxon>
        <taxon>Bacillati</taxon>
        <taxon>Bacillota</taxon>
        <taxon>Clostridia</taxon>
        <taxon>Eubacteriales</taxon>
        <taxon>Clostridiaceae</taxon>
        <taxon>Sarcina</taxon>
    </lineage>
</organism>
<comment type="caution">
    <text evidence="1">The sequence shown here is derived from an EMBL/GenBank/DDBJ whole genome shotgun (WGS) entry which is preliminary data.</text>
</comment>
<evidence type="ECO:0008006" key="3">
    <source>
        <dbReference type="Google" id="ProtNLM"/>
    </source>
</evidence>
<evidence type="ECO:0000313" key="1">
    <source>
        <dbReference type="EMBL" id="CUN46477.1"/>
    </source>
</evidence>